<protein>
    <submittedName>
        <fullName evidence="1">Uncharacterized protein</fullName>
    </submittedName>
</protein>
<reference evidence="1 2" key="1">
    <citation type="submission" date="2023-03" db="EMBL/GenBank/DDBJ databases">
        <title>Draft genome sequence of Thalassotalea eurytherma JCM 18482T.</title>
        <authorList>
            <person name="Sawabe T."/>
        </authorList>
    </citation>
    <scope>NUCLEOTIDE SEQUENCE [LARGE SCALE GENOMIC DNA]</scope>
    <source>
        <strain evidence="1 2">JCM 18482</strain>
    </source>
</reference>
<sequence length="70" mass="7953">MIDKASFKSLEKATKDSFFKQKNLIKQVLAGKHVNCRICHQVIVFEPPKKDKTGVVRCKKGCTDIELDMS</sequence>
<gene>
    <name evidence="1" type="ORF">theurythT_09780</name>
</gene>
<organism evidence="1 2">
    <name type="scientific">Thalassotalea eurytherma</name>
    <dbReference type="NCBI Taxonomy" id="1144278"/>
    <lineage>
        <taxon>Bacteria</taxon>
        <taxon>Pseudomonadati</taxon>
        <taxon>Pseudomonadota</taxon>
        <taxon>Gammaproteobacteria</taxon>
        <taxon>Alteromonadales</taxon>
        <taxon>Colwelliaceae</taxon>
        <taxon>Thalassotalea</taxon>
    </lineage>
</organism>
<proteinExistence type="predicted"/>
<evidence type="ECO:0000313" key="2">
    <source>
        <dbReference type="Proteomes" id="UP001157133"/>
    </source>
</evidence>
<dbReference type="Proteomes" id="UP001157133">
    <property type="component" value="Unassembled WGS sequence"/>
</dbReference>
<evidence type="ECO:0000313" key="1">
    <source>
        <dbReference type="EMBL" id="GLX81526.1"/>
    </source>
</evidence>
<accession>A0ABQ6H3V5</accession>
<comment type="caution">
    <text evidence="1">The sequence shown here is derived from an EMBL/GenBank/DDBJ whole genome shotgun (WGS) entry which is preliminary data.</text>
</comment>
<dbReference type="EMBL" id="BSSU01000004">
    <property type="protein sequence ID" value="GLX81526.1"/>
    <property type="molecule type" value="Genomic_DNA"/>
</dbReference>
<keyword evidence="2" id="KW-1185">Reference proteome</keyword>
<dbReference type="RefSeq" id="WP_284206860.1">
    <property type="nucleotide sequence ID" value="NZ_BSSU01000004.1"/>
</dbReference>
<name>A0ABQ6H3V5_9GAMM</name>